<evidence type="ECO:0000313" key="1">
    <source>
        <dbReference type="EMBL" id="KKT11646.1"/>
    </source>
</evidence>
<sequence>MIDRSPQPKDPELIAGERIYQEMLDIARKVGLSSKPTTEGNYKEFGNNFYLLF</sequence>
<comment type="caution">
    <text evidence="1">The sequence shown here is derived from an EMBL/GenBank/DDBJ whole genome shotgun (WGS) entry which is preliminary data.</text>
</comment>
<evidence type="ECO:0000313" key="2">
    <source>
        <dbReference type="Proteomes" id="UP000033907"/>
    </source>
</evidence>
<reference evidence="1 2" key="1">
    <citation type="journal article" date="2015" name="Nature">
        <title>rRNA introns, odd ribosomes, and small enigmatic genomes across a large radiation of phyla.</title>
        <authorList>
            <person name="Brown C.T."/>
            <person name="Hug L.A."/>
            <person name="Thomas B.C."/>
            <person name="Sharon I."/>
            <person name="Castelle C.J."/>
            <person name="Singh A."/>
            <person name="Wilkins M.J."/>
            <person name="Williams K.H."/>
            <person name="Banfield J.F."/>
        </authorList>
    </citation>
    <scope>NUCLEOTIDE SEQUENCE [LARGE SCALE GENOMIC DNA]</scope>
</reference>
<dbReference type="EMBL" id="LCGH01000003">
    <property type="protein sequence ID" value="KKT11646.1"/>
    <property type="molecule type" value="Genomic_DNA"/>
</dbReference>
<proteinExistence type="predicted"/>
<name>A0A0G1ENL8_9BACT</name>
<protein>
    <submittedName>
        <fullName evidence="1">Uncharacterized protein</fullName>
    </submittedName>
</protein>
<accession>A0A0G1ENL8</accession>
<dbReference type="AlphaFoldDB" id="A0A0G1ENL8"/>
<gene>
    <name evidence="1" type="ORF">UV91_C0003G0035</name>
</gene>
<organism evidence="1 2">
    <name type="scientific">Candidatus Nomurabacteria bacterium GW2011_GWF2_43_24</name>
    <dbReference type="NCBI Taxonomy" id="1618778"/>
    <lineage>
        <taxon>Bacteria</taxon>
        <taxon>Candidatus Nomuraibacteriota</taxon>
    </lineage>
</organism>
<dbReference type="Proteomes" id="UP000033907">
    <property type="component" value="Unassembled WGS sequence"/>
</dbReference>